<evidence type="ECO:0000313" key="4">
    <source>
        <dbReference type="Proteomes" id="UP000504638"/>
    </source>
</evidence>
<proteinExistence type="predicted"/>
<keyword evidence="4" id="KW-1185">Reference proteome</keyword>
<feature type="region of interest" description="Disordered" evidence="1">
    <location>
        <begin position="41"/>
        <end position="107"/>
    </location>
</feature>
<evidence type="ECO:0000313" key="5">
    <source>
        <dbReference type="RefSeq" id="XP_033533057.1"/>
    </source>
</evidence>
<evidence type="ECO:0008006" key="6">
    <source>
        <dbReference type="Google" id="ProtNLM"/>
    </source>
</evidence>
<name>A0A6G1G0H4_9PEZI</name>
<dbReference type="GeneID" id="54418159"/>
<reference evidence="5" key="2">
    <citation type="submission" date="2020-04" db="EMBL/GenBank/DDBJ databases">
        <authorList>
            <consortium name="NCBI Genome Project"/>
        </authorList>
    </citation>
    <scope>NUCLEOTIDE SEQUENCE</scope>
    <source>
        <strain evidence="5">CBS 781.70</strain>
    </source>
</reference>
<feature type="compositionally biased region" description="Basic and acidic residues" evidence="1">
    <location>
        <begin position="169"/>
        <end position="178"/>
    </location>
</feature>
<keyword evidence="2" id="KW-0472">Membrane</keyword>
<keyword evidence="2" id="KW-0812">Transmembrane</keyword>
<keyword evidence="2" id="KW-1133">Transmembrane helix</keyword>
<organism evidence="3">
    <name type="scientific">Eremomyces bilateralis CBS 781.70</name>
    <dbReference type="NCBI Taxonomy" id="1392243"/>
    <lineage>
        <taxon>Eukaryota</taxon>
        <taxon>Fungi</taxon>
        <taxon>Dikarya</taxon>
        <taxon>Ascomycota</taxon>
        <taxon>Pezizomycotina</taxon>
        <taxon>Dothideomycetes</taxon>
        <taxon>Dothideomycetes incertae sedis</taxon>
        <taxon>Eremomycetales</taxon>
        <taxon>Eremomycetaceae</taxon>
        <taxon>Eremomyces</taxon>
    </lineage>
</organism>
<dbReference type="RefSeq" id="XP_033533057.1">
    <property type="nucleotide sequence ID" value="XM_033677589.1"/>
</dbReference>
<reference evidence="5" key="3">
    <citation type="submission" date="2025-04" db="UniProtKB">
        <authorList>
            <consortium name="RefSeq"/>
        </authorList>
    </citation>
    <scope>IDENTIFICATION</scope>
    <source>
        <strain evidence="5">CBS 781.70</strain>
    </source>
</reference>
<feature type="compositionally biased region" description="Acidic residues" evidence="1">
    <location>
        <begin position="43"/>
        <end position="52"/>
    </location>
</feature>
<evidence type="ECO:0000313" key="3">
    <source>
        <dbReference type="EMBL" id="KAF1811426.1"/>
    </source>
</evidence>
<dbReference type="AlphaFoldDB" id="A0A6G1G0H4"/>
<dbReference type="Proteomes" id="UP000504638">
    <property type="component" value="Unplaced"/>
</dbReference>
<reference evidence="3 5" key="1">
    <citation type="submission" date="2020-01" db="EMBL/GenBank/DDBJ databases">
        <authorList>
            <consortium name="DOE Joint Genome Institute"/>
            <person name="Haridas S."/>
            <person name="Albert R."/>
            <person name="Binder M."/>
            <person name="Bloem J."/>
            <person name="Labutti K."/>
            <person name="Salamov A."/>
            <person name="Andreopoulos B."/>
            <person name="Baker S.E."/>
            <person name="Barry K."/>
            <person name="Bills G."/>
            <person name="Bluhm B.H."/>
            <person name="Cannon C."/>
            <person name="Castanera R."/>
            <person name="Culley D.E."/>
            <person name="Daum C."/>
            <person name="Ezra D."/>
            <person name="Gonzalez J.B."/>
            <person name="Henrissat B."/>
            <person name="Kuo A."/>
            <person name="Liang C."/>
            <person name="Lipzen A."/>
            <person name="Lutzoni F."/>
            <person name="Magnuson J."/>
            <person name="Mondo S."/>
            <person name="Nolan M."/>
            <person name="Ohm R."/>
            <person name="Pangilinan J."/>
            <person name="Park H.-J."/>
            <person name="Ramirez L."/>
            <person name="Alfaro M."/>
            <person name="Sun H."/>
            <person name="Tritt A."/>
            <person name="Yoshinaga Y."/>
            <person name="Zwiers L.-H."/>
            <person name="Turgeon B.G."/>
            <person name="Goodwin S.B."/>
            <person name="Spatafora J.W."/>
            <person name="Crous P.W."/>
            <person name="Grigoriev I.V."/>
        </authorList>
    </citation>
    <scope>NUCLEOTIDE SEQUENCE</scope>
    <source>
        <strain evidence="3 5">CBS 781.70</strain>
    </source>
</reference>
<gene>
    <name evidence="3 5" type="ORF">P152DRAFT_437783</name>
</gene>
<feature type="compositionally biased region" description="Gly residues" evidence="1">
    <location>
        <begin position="95"/>
        <end position="105"/>
    </location>
</feature>
<protein>
    <recommendedName>
        <fullName evidence="6">Peroxin 22-like protein</fullName>
    </recommendedName>
</protein>
<evidence type="ECO:0000256" key="2">
    <source>
        <dbReference type="SAM" id="Phobius"/>
    </source>
</evidence>
<feature type="transmembrane region" description="Helical" evidence="2">
    <location>
        <begin position="12"/>
        <end position="36"/>
    </location>
</feature>
<sequence>MSQRARSRERHSLLGHWVPLFLIGSIATAGIATWIWRERSAADDSDSDDDPDTSSLSYGEGQGSARPGKGKRRADPPPPGYDVTMDERGPQMGVIGSGEGFGSGVPGEETLMARMAGAMKRTPSPQQMIDAAGKRVQAGMAAAGAMVGGALGAIREEGKDSDYVDHERWEEEVGRRGDGAGTEGSMKEADPRKRNIKRRTVAIVVSAEAGSLEEEEGSYSEQASLLSHLNSVDHDSVNLLILIYAPHLSSPPTQPASLASSYSAISTPAITPASELQPLTPALSATDLSASASRYNILRAHADRLVDAPTCVMPFASPAGHLHMLRHLAPDVVYLTEGLAGADGDTVEKLGKWVGQIVVVLGGDGEWAGLADTDTEDEGRKRREESGVKWWEDQSRVGLGRGLEVVEGMRLAEDFERRVVGRE</sequence>
<feature type="region of interest" description="Disordered" evidence="1">
    <location>
        <begin position="169"/>
        <end position="193"/>
    </location>
</feature>
<dbReference type="OrthoDB" id="5327700at2759"/>
<dbReference type="EMBL" id="ML975161">
    <property type="protein sequence ID" value="KAF1811426.1"/>
    <property type="molecule type" value="Genomic_DNA"/>
</dbReference>
<evidence type="ECO:0000256" key="1">
    <source>
        <dbReference type="SAM" id="MobiDB-lite"/>
    </source>
</evidence>
<accession>A0A6G1G0H4</accession>